<protein>
    <submittedName>
        <fullName evidence="1">Uncharacterized protein</fullName>
    </submittedName>
</protein>
<organism evidence="1 2">
    <name type="scientific">Nothobranchius furzeri</name>
    <name type="common">Turquoise killifish</name>
    <dbReference type="NCBI Taxonomy" id="105023"/>
    <lineage>
        <taxon>Eukaryota</taxon>
        <taxon>Metazoa</taxon>
        <taxon>Chordata</taxon>
        <taxon>Craniata</taxon>
        <taxon>Vertebrata</taxon>
        <taxon>Euteleostomi</taxon>
        <taxon>Actinopterygii</taxon>
        <taxon>Neopterygii</taxon>
        <taxon>Teleostei</taxon>
        <taxon>Neoteleostei</taxon>
        <taxon>Acanthomorphata</taxon>
        <taxon>Ovalentaria</taxon>
        <taxon>Atherinomorphae</taxon>
        <taxon>Cyprinodontiformes</taxon>
        <taxon>Nothobranchiidae</taxon>
        <taxon>Nothobranchius</taxon>
    </lineage>
</organism>
<accession>A0A8C6LTC1</accession>
<sequence length="105" mass="11482">LDTHQTGKNDGYRDGDVCGFCPTGHCCIEGGAEKLDSVVNMKIISKAAFVHITSKAISHQLTDSSDKTTLRLQIQSLKEDESLSHYLSIVAFPNQVMNTDLVETL</sequence>
<evidence type="ECO:0000313" key="2">
    <source>
        <dbReference type="Proteomes" id="UP000694548"/>
    </source>
</evidence>
<name>A0A8C6LTC1_NOTFU</name>
<reference evidence="1" key="1">
    <citation type="submission" date="2014-08" db="EMBL/GenBank/DDBJ databases">
        <authorList>
            <person name="Senf B."/>
            <person name="Petzold A."/>
            <person name="Downie B.R."/>
            <person name="Koch P."/>
            <person name="Platzer M."/>
        </authorList>
    </citation>
    <scope>NUCLEOTIDE SEQUENCE [LARGE SCALE GENOMIC DNA]</scope>
    <source>
        <strain evidence="1">GRZ</strain>
    </source>
</reference>
<reference evidence="1" key="3">
    <citation type="submission" date="2025-09" db="UniProtKB">
        <authorList>
            <consortium name="Ensembl"/>
        </authorList>
    </citation>
    <scope>IDENTIFICATION</scope>
</reference>
<reference evidence="1" key="2">
    <citation type="submission" date="2025-08" db="UniProtKB">
        <authorList>
            <consortium name="Ensembl"/>
        </authorList>
    </citation>
    <scope>IDENTIFICATION</scope>
</reference>
<keyword evidence="2" id="KW-1185">Reference proteome</keyword>
<dbReference type="GeneTree" id="ENSGT01030000238996"/>
<dbReference type="Proteomes" id="UP000694548">
    <property type="component" value="Chromosome sgr13"/>
</dbReference>
<evidence type="ECO:0000313" key="1">
    <source>
        <dbReference type="Ensembl" id="ENSNFUP00015023620.1"/>
    </source>
</evidence>
<dbReference type="AlphaFoldDB" id="A0A8C6LTC1"/>
<dbReference type="Ensembl" id="ENSNFUT00015024706.1">
    <property type="protein sequence ID" value="ENSNFUP00015023620.1"/>
    <property type="gene ID" value="ENSNFUG00015011427.1"/>
</dbReference>
<proteinExistence type="predicted"/>